<dbReference type="InterPro" id="IPR005483">
    <property type="entry name" value="CPSase_dom"/>
</dbReference>
<gene>
    <name evidence="5" type="ORF">S03H2_51329</name>
</gene>
<dbReference type="Gene3D" id="3.30.1490.20">
    <property type="entry name" value="ATP-grasp fold, A domain"/>
    <property type="match status" value="1"/>
</dbReference>
<proteinExistence type="predicted"/>
<comment type="caution">
    <text evidence="5">The sequence shown here is derived from an EMBL/GenBank/DDBJ whole genome shotgun (WGS) entry which is preliminary data.</text>
</comment>
<dbReference type="GO" id="GO:0005524">
    <property type="term" value="F:ATP binding"/>
    <property type="evidence" value="ECO:0007669"/>
    <property type="project" value="UniProtKB-KW"/>
</dbReference>
<dbReference type="PANTHER" id="PTHR11405">
    <property type="entry name" value="CARBAMOYLTRANSFERASE FAMILY MEMBER"/>
    <property type="match status" value="1"/>
</dbReference>
<organism evidence="5">
    <name type="scientific">marine sediment metagenome</name>
    <dbReference type="NCBI Taxonomy" id="412755"/>
    <lineage>
        <taxon>unclassified sequences</taxon>
        <taxon>metagenomes</taxon>
        <taxon>ecological metagenomes</taxon>
    </lineage>
</organism>
<dbReference type="Pfam" id="PF02786">
    <property type="entry name" value="CPSase_L_D2"/>
    <property type="match status" value="1"/>
</dbReference>
<keyword evidence="1" id="KW-0436">Ligase</keyword>
<feature type="domain" description="Carbamoyl phosphate synthase ATP-binding" evidence="4">
    <location>
        <begin position="21"/>
        <end position="35"/>
    </location>
</feature>
<dbReference type="EMBL" id="BARU01032555">
    <property type="protein sequence ID" value="GAH72426.1"/>
    <property type="molecule type" value="Genomic_DNA"/>
</dbReference>
<dbReference type="InterPro" id="IPR005479">
    <property type="entry name" value="CPAse_ATP-bd"/>
</dbReference>
<evidence type="ECO:0000256" key="3">
    <source>
        <dbReference type="ARBA" id="ARBA00022840"/>
    </source>
</evidence>
<protein>
    <recommendedName>
        <fullName evidence="4">Carbamoyl phosphate synthase ATP-binding domain-containing protein</fullName>
    </recommendedName>
</protein>
<keyword evidence="3" id="KW-0067">ATP-binding</keyword>
<dbReference type="GO" id="GO:0005737">
    <property type="term" value="C:cytoplasm"/>
    <property type="evidence" value="ECO:0007669"/>
    <property type="project" value="TreeGrafter"/>
</dbReference>
<feature type="non-terminal residue" evidence="5">
    <location>
        <position position="1"/>
    </location>
</feature>
<dbReference type="GO" id="GO:0004088">
    <property type="term" value="F:carbamoyl-phosphate synthase (glutamine-hydrolyzing) activity"/>
    <property type="evidence" value="ECO:0007669"/>
    <property type="project" value="TreeGrafter"/>
</dbReference>
<keyword evidence="2" id="KW-0547">Nucleotide-binding</keyword>
<dbReference type="PANTHER" id="PTHR11405:SF53">
    <property type="entry name" value="CARBAMOYL-PHOSPHATE SYNTHASE [AMMONIA], MITOCHONDRIAL"/>
    <property type="match status" value="1"/>
</dbReference>
<evidence type="ECO:0000256" key="1">
    <source>
        <dbReference type="ARBA" id="ARBA00022598"/>
    </source>
</evidence>
<dbReference type="InterPro" id="IPR013815">
    <property type="entry name" value="ATP_grasp_subdomain_1"/>
</dbReference>
<evidence type="ECO:0000259" key="4">
    <source>
        <dbReference type="PROSITE" id="PS00866"/>
    </source>
</evidence>
<name>X1HQJ0_9ZZZZ</name>
<sequence length="77" mass="8530">PRSKTANSLEDSEKIAEELGFPVVIRPAYTMGGTGGGLVYNIEEFRIIAERGLSVSLVHQILVEESVLGWEELELER</sequence>
<dbReference type="AlphaFoldDB" id="X1HQJ0"/>
<evidence type="ECO:0000313" key="5">
    <source>
        <dbReference type="EMBL" id="GAH72426.1"/>
    </source>
</evidence>
<dbReference type="PROSITE" id="PS00866">
    <property type="entry name" value="CPSASE_1"/>
    <property type="match status" value="1"/>
</dbReference>
<evidence type="ECO:0000256" key="2">
    <source>
        <dbReference type="ARBA" id="ARBA00022741"/>
    </source>
</evidence>
<reference evidence="5" key="1">
    <citation type="journal article" date="2014" name="Front. Microbiol.">
        <title>High frequency of phylogenetically diverse reductive dehalogenase-homologous genes in deep subseafloor sedimentary metagenomes.</title>
        <authorList>
            <person name="Kawai M."/>
            <person name="Futagami T."/>
            <person name="Toyoda A."/>
            <person name="Takaki Y."/>
            <person name="Nishi S."/>
            <person name="Hori S."/>
            <person name="Arai W."/>
            <person name="Tsubouchi T."/>
            <person name="Morono Y."/>
            <person name="Uchiyama I."/>
            <person name="Ito T."/>
            <person name="Fujiyama A."/>
            <person name="Inagaki F."/>
            <person name="Takami H."/>
        </authorList>
    </citation>
    <scope>NUCLEOTIDE SEQUENCE</scope>
    <source>
        <strain evidence="5">Expedition CK06-06</strain>
    </source>
</reference>
<dbReference type="GO" id="GO:0006541">
    <property type="term" value="P:glutamine metabolic process"/>
    <property type="evidence" value="ECO:0007669"/>
    <property type="project" value="TreeGrafter"/>
</dbReference>
<accession>X1HQJ0</accession>
<dbReference type="PRINTS" id="PR00098">
    <property type="entry name" value="CPSASE"/>
</dbReference>
<dbReference type="SUPFAM" id="SSF56059">
    <property type="entry name" value="Glutathione synthetase ATP-binding domain-like"/>
    <property type="match status" value="1"/>
</dbReference>